<feature type="region of interest" description="Disordered" evidence="3">
    <location>
        <begin position="786"/>
        <end position="821"/>
    </location>
</feature>
<dbReference type="EMBL" id="HBED01016599">
    <property type="protein sequence ID" value="CAD8307182.1"/>
    <property type="molecule type" value="Transcribed_RNA"/>
</dbReference>
<feature type="compositionally biased region" description="Polar residues" evidence="3">
    <location>
        <begin position="503"/>
        <end position="517"/>
    </location>
</feature>
<sequence>MPHQNDKNEPASGAVVHSERKDSGSGAVPEVILPNDRLPPGAISAASAAEAVGSDASSSCASTCDKSTEVPCKKPGNSAARQRLSEKIGTKVHAGEGDSVEKCSKEKGVPWKNIGKKTVAPRLRERIWAKEQELEGDSNTSQSSEGHRKGKENASTVMDEKTRIKERRMLGPQTTAGSQAITGSVAGPSESRPSILDEKARLKQRRLMATRVADVASPLALLDDSGIGVATVHSSPSGSEISAQVPELRQPNPDPPHPIVPGAHAVPGTEVTADELMRQSADRNDSAQTEGSVFCVPVAEAVDMNDAGGDVVQDLTRNMELLQQKVDDQQRQLEKQQQQQAAAVVAEPVPVEQSKSPSSPVGQWCHWFSNRKILAAVLGVFSLLVVCLAVGLSVAMKGSSSAALGGGTMNEPSPAATSSPSLRPMQRPTKAAILTPSHSPTKRFAAHSPAPTRSERMPVLLPTAVQTPSPPTSSLTSNSTTQSPTPQPTASLSAATTLRPSARLTSLQPSQLPTAQPSSPPTLRPTFWPTSFPTQGPTVPEITLSPTTLGPTSELTMHPTHESLGALHTAICSRLPGTCSDLSAEGTPQSIALAWVASDPNFDTQSVERQIQRYAMGTIYHSVVGWGENAGGVDWMERPEDECTWNWKWGWEAVLCDGEGRVKEIYMNYKLMAKEGTPLPRDVVLLNNSLEELSFGSIGFGHTIPTEYGWLTKLTSFSLSDCDLTGTIPSSLGSLTNVVDMQLGHNELRGTMPAEVCALRDNKLANLVSDCRTAEVQCSCCTNCPSPSRAPTLRPSSSSTPRPSTSPLTYAPTPCNRPICR</sequence>
<dbReference type="PANTHER" id="PTHR48059:SF30">
    <property type="entry name" value="OS06G0587000 PROTEIN"/>
    <property type="match status" value="1"/>
</dbReference>
<feature type="region of interest" description="Disordered" evidence="3">
    <location>
        <begin position="1"/>
        <end position="39"/>
    </location>
</feature>
<feature type="compositionally biased region" description="Low complexity" evidence="3">
    <location>
        <begin position="472"/>
        <end position="501"/>
    </location>
</feature>
<dbReference type="InterPro" id="IPR051848">
    <property type="entry name" value="PGIP"/>
</dbReference>
<gene>
    <name evidence="5" type="ORF">TDUB1175_LOCUS8248</name>
</gene>
<feature type="region of interest" description="Disordered" evidence="3">
    <location>
        <begin position="399"/>
        <end position="527"/>
    </location>
</feature>
<feature type="compositionally biased region" description="Low complexity" evidence="3">
    <location>
        <begin position="55"/>
        <end position="65"/>
    </location>
</feature>
<name>A0A7R9VWP8_9STRA</name>
<dbReference type="SUPFAM" id="SSF52058">
    <property type="entry name" value="L domain-like"/>
    <property type="match status" value="1"/>
</dbReference>
<accession>A0A7R9VWP8</accession>
<feature type="coiled-coil region" evidence="2">
    <location>
        <begin position="312"/>
        <end position="339"/>
    </location>
</feature>
<keyword evidence="4" id="KW-0812">Transmembrane</keyword>
<keyword evidence="4" id="KW-1133">Transmembrane helix</keyword>
<feature type="compositionally biased region" description="Polar residues" evidence="3">
    <location>
        <begin position="172"/>
        <end position="182"/>
    </location>
</feature>
<feature type="compositionally biased region" description="Low complexity" evidence="3">
    <location>
        <begin position="786"/>
        <end position="809"/>
    </location>
</feature>
<dbReference type="InterPro" id="IPR032675">
    <property type="entry name" value="LRR_dom_sf"/>
</dbReference>
<evidence type="ECO:0000256" key="1">
    <source>
        <dbReference type="ARBA" id="ARBA00004196"/>
    </source>
</evidence>
<protein>
    <submittedName>
        <fullName evidence="5">Uncharacterized protein</fullName>
    </submittedName>
</protein>
<evidence type="ECO:0000256" key="4">
    <source>
        <dbReference type="SAM" id="Phobius"/>
    </source>
</evidence>
<comment type="subcellular location">
    <subcellularLocation>
        <location evidence="1">Cell envelope</location>
    </subcellularLocation>
</comment>
<feature type="compositionally biased region" description="Polar residues" evidence="3">
    <location>
        <begin position="233"/>
        <end position="242"/>
    </location>
</feature>
<feature type="region of interest" description="Disordered" evidence="3">
    <location>
        <begin position="233"/>
        <end position="256"/>
    </location>
</feature>
<evidence type="ECO:0000256" key="3">
    <source>
        <dbReference type="SAM" id="MobiDB-lite"/>
    </source>
</evidence>
<reference evidence="5" key="1">
    <citation type="submission" date="2021-01" db="EMBL/GenBank/DDBJ databases">
        <authorList>
            <person name="Corre E."/>
            <person name="Pelletier E."/>
            <person name="Niang G."/>
            <person name="Scheremetjew M."/>
            <person name="Finn R."/>
            <person name="Kale V."/>
            <person name="Holt S."/>
            <person name="Cochrane G."/>
            <person name="Meng A."/>
            <person name="Brown T."/>
            <person name="Cohen L."/>
        </authorList>
    </citation>
    <scope>NUCLEOTIDE SEQUENCE</scope>
    <source>
        <strain evidence="5">CCMP147</strain>
    </source>
</reference>
<dbReference type="PANTHER" id="PTHR48059">
    <property type="entry name" value="POLYGALACTURONASE INHIBITOR 1"/>
    <property type="match status" value="1"/>
</dbReference>
<evidence type="ECO:0000313" key="5">
    <source>
        <dbReference type="EMBL" id="CAD8307182.1"/>
    </source>
</evidence>
<dbReference type="AlphaFoldDB" id="A0A7R9VWP8"/>
<keyword evidence="4" id="KW-0472">Membrane</keyword>
<dbReference type="Gene3D" id="3.80.10.10">
    <property type="entry name" value="Ribonuclease Inhibitor"/>
    <property type="match status" value="1"/>
</dbReference>
<evidence type="ECO:0000256" key="2">
    <source>
        <dbReference type="SAM" id="Coils"/>
    </source>
</evidence>
<feature type="region of interest" description="Disordered" evidence="3">
    <location>
        <begin position="130"/>
        <end position="197"/>
    </location>
</feature>
<feature type="transmembrane region" description="Helical" evidence="4">
    <location>
        <begin position="373"/>
        <end position="395"/>
    </location>
</feature>
<feature type="region of interest" description="Disordered" evidence="3">
    <location>
        <begin position="55"/>
        <end position="108"/>
    </location>
</feature>
<organism evidence="5">
    <name type="scientific">Pseudictyota dubia</name>
    <dbReference type="NCBI Taxonomy" id="2749911"/>
    <lineage>
        <taxon>Eukaryota</taxon>
        <taxon>Sar</taxon>
        <taxon>Stramenopiles</taxon>
        <taxon>Ochrophyta</taxon>
        <taxon>Bacillariophyta</taxon>
        <taxon>Mediophyceae</taxon>
        <taxon>Biddulphiophycidae</taxon>
        <taxon>Eupodiscales</taxon>
        <taxon>Odontellaceae</taxon>
        <taxon>Pseudictyota</taxon>
    </lineage>
</organism>
<proteinExistence type="predicted"/>
<keyword evidence="2" id="KW-0175">Coiled coil</keyword>
<feature type="compositionally biased region" description="Basic and acidic residues" evidence="3">
    <location>
        <begin position="158"/>
        <end position="169"/>
    </location>
</feature>
<feature type="compositionally biased region" description="Basic and acidic residues" evidence="3">
    <location>
        <begin position="83"/>
        <end position="108"/>
    </location>
</feature>